<dbReference type="Gene3D" id="3.90.550.10">
    <property type="entry name" value="Spore Coat Polysaccharide Biosynthesis Protein SpsA, Chain A"/>
    <property type="match status" value="1"/>
</dbReference>
<dbReference type="RefSeq" id="WP_173080775.1">
    <property type="nucleotide sequence ID" value="NZ_BLTE01000001.1"/>
</dbReference>
<evidence type="ECO:0000256" key="4">
    <source>
        <dbReference type="ARBA" id="ARBA00022692"/>
    </source>
</evidence>
<dbReference type="EMBL" id="BLTE01000001">
    <property type="protein sequence ID" value="GFK92579.1"/>
    <property type="molecule type" value="Genomic_DNA"/>
</dbReference>
<keyword evidence="2" id="KW-0328">Glycosyltransferase</keyword>
<proteinExistence type="predicted"/>
<name>A0A6V8LR27_9BACT</name>
<evidence type="ECO:0000256" key="1">
    <source>
        <dbReference type="ARBA" id="ARBA00004141"/>
    </source>
</evidence>
<feature type="transmembrane region" description="Helical" evidence="7">
    <location>
        <begin position="403"/>
        <end position="420"/>
    </location>
</feature>
<dbReference type="GO" id="GO:0016757">
    <property type="term" value="F:glycosyltransferase activity"/>
    <property type="evidence" value="ECO:0007669"/>
    <property type="project" value="UniProtKB-KW"/>
</dbReference>
<evidence type="ECO:0000256" key="6">
    <source>
        <dbReference type="ARBA" id="ARBA00023136"/>
    </source>
</evidence>
<evidence type="ECO:0000259" key="8">
    <source>
        <dbReference type="Pfam" id="PF05157"/>
    </source>
</evidence>
<evidence type="ECO:0000313" key="9">
    <source>
        <dbReference type="EMBL" id="GFK92579.1"/>
    </source>
</evidence>
<accession>A0A6V8LR27</accession>
<dbReference type="PANTHER" id="PTHR43867">
    <property type="entry name" value="CELLULOSE SYNTHASE CATALYTIC SUBUNIT A [UDP-FORMING]"/>
    <property type="match status" value="1"/>
</dbReference>
<gene>
    <name evidence="9" type="ORF">NNJEOMEG_00404</name>
</gene>
<feature type="domain" description="Type II secretion system protein GspE N-terminal" evidence="8">
    <location>
        <begin position="549"/>
        <end position="628"/>
    </location>
</feature>
<comment type="subcellular location">
    <subcellularLocation>
        <location evidence="1">Membrane</location>
        <topology evidence="1">Multi-pass membrane protein</topology>
    </subcellularLocation>
</comment>
<feature type="transmembrane region" description="Helical" evidence="7">
    <location>
        <begin position="441"/>
        <end position="460"/>
    </location>
</feature>
<dbReference type="Pfam" id="PF05157">
    <property type="entry name" value="MshEN"/>
    <property type="match status" value="1"/>
</dbReference>
<dbReference type="InterPro" id="IPR050321">
    <property type="entry name" value="Glycosyltr_2/OpgH_subfam"/>
</dbReference>
<dbReference type="Pfam" id="PF13641">
    <property type="entry name" value="Glyco_tranf_2_3"/>
    <property type="match status" value="1"/>
</dbReference>
<evidence type="ECO:0000256" key="3">
    <source>
        <dbReference type="ARBA" id="ARBA00022679"/>
    </source>
</evidence>
<dbReference type="SUPFAM" id="SSF53448">
    <property type="entry name" value="Nucleotide-diphospho-sugar transferases"/>
    <property type="match status" value="1"/>
</dbReference>
<dbReference type="Proteomes" id="UP000494245">
    <property type="component" value="Unassembled WGS sequence"/>
</dbReference>
<sequence>MSTFDLSIPYALLGLKLLLILLSLVFFVSGIDELFFDCVYLVRRIYRKLFILPKYEPLTEEKLLAVPEKLIAVMIPCWDESAVIRKMLTNTIRSVNYSNYYIFVGTYPNDQATQREVELARESFDNVQRIVCPKDGPTNKADCLNWVYEGIKVFEKDHGLTFEIFVMNDSEDIVHPLYLKLFNYLIPAKDMVQLPVFPLPGVWWNLTRGHYLDEFAENHSKDMTVREVLSRSVPSAGVGSAYSRRSLDTLAAETNHQLFNINSLTEDYDFGMRLGKHGFKQIFVRHAIRRTVKKRRLFGGMREVETREYVVIRELFPGTLSTAVRQKSRWVIGIALQGWASIGWQGGFWSCYMLARDRKSLLTNQVNMLGNMLVPVIGGFWLWKTLNPDGYRYPPLVVENTPLWTLLIINMFFLVWRMLWRAVYTARIYGPLQGLLSVPRLFWGNLINFFATLRAIRMYVRYLITGKIIAWDKTAHVYPSEDELRAYRRRLGDLLLDKRYVTVQQLDEALELQKSTGQSLGEVLLARGLIGEDDLVQTLGLQFRLNTSRIDPYAVPEDVLELIPREVAQANDIFPLGLEPAGALRIAVLTPLAGPELRRLEEALGRPLEMVLASKSDMAFALRRGYERLDAPDPAQATPLGERLVKGCVITPDQLDDALRTQRRGYSRLGDILVLEGSLPAGKLNKAVAEFYKGTGAHGRFGDFLVEKGYVTQAQLDAALRIQAKRARFLGDILSDMGVPAGDIDAALNGKGASRC</sequence>
<dbReference type="AlphaFoldDB" id="A0A6V8LR27"/>
<feature type="transmembrane region" description="Helical" evidence="7">
    <location>
        <begin position="366"/>
        <end position="383"/>
    </location>
</feature>
<comment type="caution">
    <text evidence="9">The sequence shown here is derived from an EMBL/GenBank/DDBJ whole genome shotgun (WGS) entry which is preliminary data.</text>
</comment>
<dbReference type="NCBIfam" id="NF012033">
    <property type="entry name" value="PRK15489.1"/>
    <property type="match status" value="1"/>
</dbReference>
<reference evidence="9 10" key="1">
    <citation type="submission" date="2020-04" db="EMBL/GenBank/DDBJ databases">
        <authorList>
            <consortium name="Desulfovibrio sp. FSS-1 genome sequencing consortium"/>
            <person name="Shimoshige H."/>
            <person name="Kobayashi H."/>
            <person name="Maekawa T."/>
        </authorList>
    </citation>
    <scope>NUCLEOTIDE SEQUENCE [LARGE SCALE GENOMIC DNA]</scope>
    <source>
        <strain evidence="9 10">SIID29052-01</strain>
    </source>
</reference>
<keyword evidence="6 7" id="KW-0472">Membrane</keyword>
<organism evidence="9 10">
    <name type="scientific">Fundidesulfovibrio magnetotacticus</name>
    <dbReference type="NCBI Taxonomy" id="2730080"/>
    <lineage>
        <taxon>Bacteria</taxon>
        <taxon>Pseudomonadati</taxon>
        <taxon>Thermodesulfobacteriota</taxon>
        <taxon>Desulfovibrionia</taxon>
        <taxon>Desulfovibrionales</taxon>
        <taxon>Desulfovibrionaceae</taxon>
        <taxon>Fundidesulfovibrio</taxon>
    </lineage>
</organism>
<dbReference type="InterPro" id="IPR037257">
    <property type="entry name" value="T2SS_E_N_sf"/>
</dbReference>
<evidence type="ECO:0000256" key="2">
    <source>
        <dbReference type="ARBA" id="ARBA00022676"/>
    </source>
</evidence>
<keyword evidence="5 7" id="KW-1133">Transmembrane helix</keyword>
<evidence type="ECO:0000256" key="7">
    <source>
        <dbReference type="SAM" id="Phobius"/>
    </source>
</evidence>
<dbReference type="InterPro" id="IPR007831">
    <property type="entry name" value="T2SS_GspE_N"/>
</dbReference>
<dbReference type="SUPFAM" id="SSF160246">
    <property type="entry name" value="EspE N-terminal domain-like"/>
    <property type="match status" value="3"/>
</dbReference>
<protein>
    <recommendedName>
        <fullName evidence="8">Type II secretion system protein GspE N-terminal domain-containing protein</fullName>
    </recommendedName>
</protein>
<keyword evidence="10" id="KW-1185">Reference proteome</keyword>
<evidence type="ECO:0000256" key="5">
    <source>
        <dbReference type="ARBA" id="ARBA00022989"/>
    </source>
</evidence>
<keyword evidence="3" id="KW-0808">Transferase</keyword>
<dbReference type="NCBIfam" id="NF011305">
    <property type="entry name" value="PRK14716.1-3"/>
    <property type="match status" value="1"/>
</dbReference>
<dbReference type="PANTHER" id="PTHR43867:SF2">
    <property type="entry name" value="CELLULOSE SYNTHASE CATALYTIC SUBUNIT A [UDP-FORMING]"/>
    <property type="match status" value="1"/>
</dbReference>
<dbReference type="Gene3D" id="3.30.300.160">
    <property type="entry name" value="Type II secretion system, protein E, N-terminal domain"/>
    <property type="match status" value="1"/>
</dbReference>
<evidence type="ECO:0000313" key="10">
    <source>
        <dbReference type="Proteomes" id="UP000494245"/>
    </source>
</evidence>
<reference evidence="9 10" key="2">
    <citation type="submission" date="2020-05" db="EMBL/GenBank/DDBJ databases">
        <title>Draft genome sequence of Desulfovibrio sp. strainFSS-1.</title>
        <authorList>
            <person name="Shimoshige H."/>
            <person name="Kobayashi H."/>
            <person name="Maekawa T."/>
        </authorList>
    </citation>
    <scope>NUCLEOTIDE SEQUENCE [LARGE SCALE GENOMIC DNA]</scope>
    <source>
        <strain evidence="9 10">SIID29052-01</strain>
    </source>
</reference>
<dbReference type="InterPro" id="IPR029044">
    <property type="entry name" value="Nucleotide-diphossugar_trans"/>
</dbReference>
<keyword evidence="4 7" id="KW-0812">Transmembrane</keyword>
<dbReference type="GO" id="GO:0016020">
    <property type="term" value="C:membrane"/>
    <property type="evidence" value="ECO:0007669"/>
    <property type="project" value="UniProtKB-SubCell"/>
</dbReference>